<proteinExistence type="predicted"/>
<evidence type="ECO:0000313" key="3">
    <source>
        <dbReference type="Proteomes" id="UP001189122"/>
    </source>
</evidence>
<accession>A0A7I8JB04</accession>
<evidence type="ECO:0000313" key="2">
    <source>
        <dbReference type="EMBL" id="CAA2627905.1"/>
    </source>
</evidence>
<dbReference type="Proteomes" id="UP001189122">
    <property type="component" value="Unassembled WGS sequence"/>
</dbReference>
<name>A0A7I8JB04_SPIIN</name>
<dbReference type="PANTHER" id="PTHR33675:SF1">
    <property type="entry name" value="HOLOCARBOXYLASE SYNTHETASE"/>
    <property type="match status" value="1"/>
</dbReference>
<feature type="compositionally biased region" description="Pro residues" evidence="1">
    <location>
        <begin position="90"/>
        <end position="101"/>
    </location>
</feature>
<sequence length="155" mass="16595">MAKRSKQEEAALEELERTVFQNFTAAANSISQLYASVEAHQRMTFRAGEQHSMEKLQSWILAIQAEGQRITPADILSYLQNELGHAPGGPQAPHPLPPPPGAKQALTLGSSPAGAAAQAASQRGARPPPRRGSSAGLDEEEPLDSPMDMQAETFL</sequence>
<evidence type="ECO:0000256" key="1">
    <source>
        <dbReference type="SAM" id="MobiDB-lite"/>
    </source>
</evidence>
<feature type="compositionally biased region" description="Low complexity" evidence="1">
    <location>
        <begin position="102"/>
        <end position="136"/>
    </location>
</feature>
<protein>
    <submittedName>
        <fullName evidence="2">Uncharacterized protein</fullName>
    </submittedName>
</protein>
<dbReference type="EMBL" id="LR743597">
    <property type="protein sequence ID" value="CAA2627905.1"/>
    <property type="molecule type" value="Genomic_DNA"/>
</dbReference>
<keyword evidence="3" id="KW-1185">Reference proteome</keyword>
<reference evidence="2 3" key="1">
    <citation type="submission" date="2019-12" db="EMBL/GenBank/DDBJ databases">
        <authorList>
            <person name="Scholz U."/>
            <person name="Mascher M."/>
            <person name="Fiebig A."/>
        </authorList>
    </citation>
    <scope>NUCLEOTIDE SEQUENCE</scope>
</reference>
<feature type="region of interest" description="Disordered" evidence="1">
    <location>
        <begin position="81"/>
        <end position="155"/>
    </location>
</feature>
<dbReference type="EMBL" id="CACRZD030000010">
    <property type="protein sequence ID" value="CAA6667161.1"/>
    <property type="molecule type" value="Genomic_DNA"/>
</dbReference>
<gene>
    <name evidence="2" type="ORF">SI7747_10013554</name>
</gene>
<organism evidence="2">
    <name type="scientific">Spirodela intermedia</name>
    <name type="common">Intermediate duckweed</name>
    <dbReference type="NCBI Taxonomy" id="51605"/>
    <lineage>
        <taxon>Eukaryota</taxon>
        <taxon>Viridiplantae</taxon>
        <taxon>Streptophyta</taxon>
        <taxon>Embryophyta</taxon>
        <taxon>Tracheophyta</taxon>
        <taxon>Spermatophyta</taxon>
        <taxon>Magnoliopsida</taxon>
        <taxon>Liliopsida</taxon>
        <taxon>Araceae</taxon>
        <taxon>Lemnoideae</taxon>
        <taxon>Spirodela</taxon>
    </lineage>
</organism>
<dbReference type="PANTHER" id="PTHR33675">
    <property type="entry name" value="NUCLEAR RECEPTOR FAMILY 2 GROUP C PROTEIN"/>
    <property type="match status" value="1"/>
</dbReference>
<dbReference type="AlphaFoldDB" id="A0A7I8JB04"/>